<dbReference type="EMBL" id="JAUHLN010000001">
    <property type="protein sequence ID" value="MDN4072452.1"/>
    <property type="molecule type" value="Genomic_DNA"/>
</dbReference>
<name>A0ABT8E3G9_9BACL</name>
<evidence type="ECO:0000313" key="2">
    <source>
        <dbReference type="EMBL" id="MDN4072452.1"/>
    </source>
</evidence>
<sequence length="240" mass="27402">MKVEIWSDYVCPFCYIGKRRFENALNEFEGRENVEVIYKSFELDPSFKNETNKNMHTVLSEKYGMSYEQAKGMNDQMTQRAREVGLAYDFENMKPANTFDAHRVSHFAKQTGRLKEVTERILKGYFTEGHDISDHETLATLAAEAGLDREETLAVLSEGKFADDVRKDEAEASQLKITGVPFFVFNQKYGVSGAQPEGVFTEVLEKVREEEQNNSAIQLLNDNGKKKYQDDQCADGSCRI</sequence>
<dbReference type="Pfam" id="PF01323">
    <property type="entry name" value="DSBA"/>
    <property type="match status" value="1"/>
</dbReference>
<dbReference type="CDD" id="cd03024">
    <property type="entry name" value="DsbA_FrnE"/>
    <property type="match status" value="1"/>
</dbReference>
<dbReference type="SUPFAM" id="SSF52833">
    <property type="entry name" value="Thioredoxin-like"/>
    <property type="match status" value="1"/>
</dbReference>
<feature type="domain" description="DSBA-like thioredoxin" evidence="1">
    <location>
        <begin position="3"/>
        <end position="202"/>
    </location>
</feature>
<dbReference type="PANTHER" id="PTHR13887">
    <property type="entry name" value="GLUTATHIONE S-TRANSFERASE KAPPA"/>
    <property type="match status" value="1"/>
</dbReference>
<dbReference type="Gene3D" id="3.40.30.10">
    <property type="entry name" value="Glutaredoxin"/>
    <property type="match status" value="1"/>
</dbReference>
<reference evidence="2" key="1">
    <citation type="submission" date="2023-06" db="EMBL/GenBank/DDBJ databases">
        <title>Draft Genome Sequences of Representative Paenibacillus Polymyxa, Bacillus cereus, Fictibacillus sp., and Brevibacillus agri Strains Isolated from Amazonian Dark Earth.</title>
        <authorList>
            <person name="Pellegrinetti T.A."/>
            <person name="Cunha I.C.M."/>
            <person name="Chaves M.G."/>
            <person name="Freitas A.S."/>
            <person name="Silva A.V.R."/>
            <person name="Tsai S.M."/>
            <person name="Mendes L.W."/>
        </authorList>
    </citation>
    <scope>NUCLEOTIDE SEQUENCE</scope>
    <source>
        <strain evidence="2">CENA-BCM004</strain>
    </source>
</reference>
<keyword evidence="3" id="KW-1185">Reference proteome</keyword>
<evidence type="ECO:0000259" key="1">
    <source>
        <dbReference type="Pfam" id="PF01323"/>
    </source>
</evidence>
<accession>A0ABT8E3G9</accession>
<dbReference type="Proteomes" id="UP001168694">
    <property type="component" value="Unassembled WGS sequence"/>
</dbReference>
<protein>
    <submittedName>
        <fullName evidence="2">DsbA family oxidoreductase</fullName>
    </submittedName>
</protein>
<proteinExistence type="predicted"/>
<dbReference type="RefSeq" id="WP_290398566.1">
    <property type="nucleotide sequence ID" value="NZ_JAUHLN010000001.1"/>
</dbReference>
<organism evidence="2 3">
    <name type="scientific">Fictibacillus terranigra</name>
    <dbReference type="NCBI Taxonomy" id="3058424"/>
    <lineage>
        <taxon>Bacteria</taxon>
        <taxon>Bacillati</taxon>
        <taxon>Bacillota</taxon>
        <taxon>Bacilli</taxon>
        <taxon>Bacillales</taxon>
        <taxon>Fictibacillaceae</taxon>
        <taxon>Fictibacillus</taxon>
    </lineage>
</organism>
<evidence type="ECO:0000313" key="3">
    <source>
        <dbReference type="Proteomes" id="UP001168694"/>
    </source>
</evidence>
<comment type="caution">
    <text evidence="2">The sequence shown here is derived from an EMBL/GenBank/DDBJ whole genome shotgun (WGS) entry which is preliminary data.</text>
</comment>
<gene>
    <name evidence="2" type="ORF">QYF49_05330</name>
</gene>
<dbReference type="InterPro" id="IPR036249">
    <property type="entry name" value="Thioredoxin-like_sf"/>
</dbReference>
<dbReference type="InterPro" id="IPR001853">
    <property type="entry name" value="DSBA-like_thioredoxin_dom"/>
</dbReference>
<dbReference type="PANTHER" id="PTHR13887:SF41">
    <property type="entry name" value="THIOREDOXIN SUPERFAMILY PROTEIN"/>
    <property type="match status" value="1"/>
</dbReference>